<evidence type="ECO:0000259" key="1">
    <source>
        <dbReference type="Pfam" id="PF13456"/>
    </source>
</evidence>
<dbReference type="KEGG" id="qlo:115949821"/>
<dbReference type="GO" id="GO:0004523">
    <property type="term" value="F:RNA-DNA hybrid ribonuclease activity"/>
    <property type="evidence" value="ECO:0007669"/>
    <property type="project" value="InterPro"/>
</dbReference>
<dbReference type="SUPFAM" id="SSF53098">
    <property type="entry name" value="Ribonuclease H-like"/>
    <property type="match status" value="1"/>
</dbReference>
<accession>A0A7N2LX15</accession>
<dbReference type="GeneID" id="115949821"/>
<dbReference type="EMBL" id="LRBV02000006">
    <property type="status" value="NOT_ANNOTATED_CDS"/>
    <property type="molecule type" value="Genomic_DNA"/>
</dbReference>
<proteinExistence type="predicted"/>
<reference evidence="2" key="2">
    <citation type="submission" date="2021-01" db="UniProtKB">
        <authorList>
            <consortium name="EnsemblPlants"/>
        </authorList>
    </citation>
    <scope>IDENTIFICATION</scope>
</reference>
<dbReference type="InterPro" id="IPR002156">
    <property type="entry name" value="RNaseH_domain"/>
</dbReference>
<evidence type="ECO:0000313" key="2">
    <source>
        <dbReference type="EnsemblPlants" id="QL06p011527:mrna:CDS:2"/>
    </source>
</evidence>
<gene>
    <name evidence="2" type="primary">LOC115949821</name>
</gene>
<dbReference type="OMA" id="RHEANTM"/>
<dbReference type="InParanoid" id="A0A7N2LX15"/>
<dbReference type="Proteomes" id="UP000594261">
    <property type="component" value="Chromosome 6"/>
</dbReference>
<evidence type="ECO:0000313" key="3">
    <source>
        <dbReference type="Proteomes" id="UP000594261"/>
    </source>
</evidence>
<organism evidence="2 3">
    <name type="scientific">Quercus lobata</name>
    <name type="common">Valley oak</name>
    <dbReference type="NCBI Taxonomy" id="97700"/>
    <lineage>
        <taxon>Eukaryota</taxon>
        <taxon>Viridiplantae</taxon>
        <taxon>Streptophyta</taxon>
        <taxon>Embryophyta</taxon>
        <taxon>Tracheophyta</taxon>
        <taxon>Spermatophyta</taxon>
        <taxon>Magnoliopsida</taxon>
        <taxon>eudicotyledons</taxon>
        <taxon>Gunneridae</taxon>
        <taxon>Pentapetalae</taxon>
        <taxon>rosids</taxon>
        <taxon>fabids</taxon>
        <taxon>Fagales</taxon>
        <taxon>Fagaceae</taxon>
        <taxon>Quercus</taxon>
    </lineage>
</organism>
<dbReference type="Pfam" id="PF13456">
    <property type="entry name" value="RVT_3"/>
    <property type="match status" value="1"/>
</dbReference>
<dbReference type="GO" id="GO:0003676">
    <property type="term" value="F:nucleic acid binding"/>
    <property type="evidence" value="ECO:0007669"/>
    <property type="project" value="InterPro"/>
</dbReference>
<dbReference type="PANTHER" id="PTHR47074:SF48">
    <property type="entry name" value="POLYNUCLEOTIDYL TRANSFERASE, RIBONUCLEASE H-LIKE SUPERFAMILY PROTEIN"/>
    <property type="match status" value="1"/>
</dbReference>
<dbReference type="Gramene" id="QL06p011527:mrna">
    <property type="protein sequence ID" value="QL06p011527:mrna:CDS:2"/>
    <property type="gene ID" value="QL06p011527"/>
</dbReference>
<dbReference type="InterPro" id="IPR044730">
    <property type="entry name" value="RNase_H-like_dom_plant"/>
</dbReference>
<name>A0A7N2LX15_QUELO</name>
<dbReference type="PANTHER" id="PTHR47074">
    <property type="entry name" value="BNAC02G40300D PROTEIN"/>
    <property type="match status" value="1"/>
</dbReference>
<dbReference type="InterPro" id="IPR052929">
    <property type="entry name" value="RNase_H-like_EbsB-rel"/>
</dbReference>
<dbReference type="OrthoDB" id="1906820at2759"/>
<dbReference type="EnsemblPlants" id="QL06p011527:mrna">
    <property type="protein sequence ID" value="QL06p011527:mrna:CDS:2"/>
    <property type="gene ID" value="QL06p011527"/>
</dbReference>
<dbReference type="Gene3D" id="3.30.420.10">
    <property type="entry name" value="Ribonuclease H-like superfamily/Ribonuclease H"/>
    <property type="match status" value="1"/>
</dbReference>
<dbReference type="RefSeq" id="XP_030922955.1">
    <property type="nucleotide sequence ID" value="XM_031067095.1"/>
</dbReference>
<feature type="domain" description="RNase H type-1" evidence="1">
    <location>
        <begin position="26"/>
        <end position="148"/>
    </location>
</feature>
<dbReference type="InterPro" id="IPR012337">
    <property type="entry name" value="RNaseH-like_sf"/>
</dbReference>
<reference evidence="2 3" key="1">
    <citation type="journal article" date="2016" name="G3 (Bethesda)">
        <title>First Draft Assembly and Annotation of the Genome of a California Endemic Oak Quercus lobata Nee (Fagaceae).</title>
        <authorList>
            <person name="Sork V.L."/>
            <person name="Fitz-Gibbon S.T."/>
            <person name="Puiu D."/>
            <person name="Crepeau M."/>
            <person name="Gugger P.F."/>
            <person name="Sherman R."/>
            <person name="Stevens K."/>
            <person name="Langley C.H."/>
            <person name="Pellegrini M."/>
            <person name="Salzberg S.L."/>
        </authorList>
    </citation>
    <scope>NUCLEOTIDE SEQUENCE [LARGE SCALE GENOMIC DNA]</scope>
    <source>
        <strain evidence="2 3">cv. SW786</strain>
    </source>
</reference>
<keyword evidence="3" id="KW-1185">Reference proteome</keyword>
<protein>
    <recommendedName>
        <fullName evidence="1">RNase H type-1 domain-containing protein</fullName>
    </recommendedName>
</protein>
<dbReference type="CDD" id="cd06222">
    <property type="entry name" value="RNase_H_like"/>
    <property type="match status" value="1"/>
</dbReference>
<sequence>MPSSSYTRECAPNNVAAPPSDFYKSNFDAASFTNPSALGISVIIRNDNGEVVAALSAGGCPALDSDENETTGCCKAILFVMDVVFREVVIEGDNVVIMRSLSSLERHSSRLGNIIQDIKLSLKEFRCSIFRHIRHEANTMAHSLAHYARHIVDVLVWLEDSPPPTKEALYSALAHLH</sequence>
<dbReference type="AlphaFoldDB" id="A0A7N2LX15"/>
<dbReference type="InterPro" id="IPR036397">
    <property type="entry name" value="RNaseH_sf"/>
</dbReference>